<evidence type="ECO:0000313" key="1">
    <source>
        <dbReference type="EMBL" id="CAF0991257.1"/>
    </source>
</evidence>
<proteinExistence type="predicted"/>
<protein>
    <submittedName>
        <fullName evidence="1">Uncharacterized protein</fullName>
    </submittedName>
</protein>
<organism evidence="1 3">
    <name type="scientific">Rotaria magnacalcarata</name>
    <dbReference type="NCBI Taxonomy" id="392030"/>
    <lineage>
        <taxon>Eukaryota</taxon>
        <taxon>Metazoa</taxon>
        <taxon>Spiralia</taxon>
        <taxon>Gnathifera</taxon>
        <taxon>Rotifera</taxon>
        <taxon>Eurotatoria</taxon>
        <taxon>Bdelloidea</taxon>
        <taxon>Philodinida</taxon>
        <taxon>Philodinidae</taxon>
        <taxon>Rotaria</taxon>
    </lineage>
</organism>
<sequence length="170" mass="19603">MADRVVELIINIALWTVQGIAIIYEVKQRSKSESESSNHNRSKRLLSQLSSISPYPRAVLTASSSINFGNDCERLVNIAFQTSQTFPTMMSTCADIDQYLCRELKKHYPDEYFHIIIGENHIFGFSVDDGKHFAEIEQDRYRVLIFSSKQDPNTKLDIHDANSRMVLKWQ</sequence>
<gene>
    <name evidence="2" type="ORF">BYL167_LOCUS2643</name>
    <name evidence="1" type="ORF">CJN711_LOCUS1865</name>
</gene>
<dbReference type="Proteomes" id="UP000681967">
    <property type="component" value="Unassembled WGS sequence"/>
</dbReference>
<dbReference type="EMBL" id="CAJOBH010000470">
    <property type="protein sequence ID" value="CAF3794620.1"/>
    <property type="molecule type" value="Genomic_DNA"/>
</dbReference>
<comment type="caution">
    <text evidence="1">The sequence shown here is derived from an EMBL/GenBank/DDBJ whole genome shotgun (WGS) entry which is preliminary data.</text>
</comment>
<evidence type="ECO:0000313" key="3">
    <source>
        <dbReference type="Proteomes" id="UP000663855"/>
    </source>
</evidence>
<evidence type="ECO:0000313" key="2">
    <source>
        <dbReference type="EMBL" id="CAF3794620.1"/>
    </source>
</evidence>
<dbReference type="Proteomes" id="UP000663855">
    <property type="component" value="Unassembled WGS sequence"/>
</dbReference>
<name>A0A814FX65_9BILA</name>
<dbReference type="AlphaFoldDB" id="A0A814FX65"/>
<dbReference type="EMBL" id="CAJNOV010000121">
    <property type="protein sequence ID" value="CAF0991257.1"/>
    <property type="molecule type" value="Genomic_DNA"/>
</dbReference>
<reference evidence="1" key="1">
    <citation type="submission" date="2021-02" db="EMBL/GenBank/DDBJ databases">
        <authorList>
            <person name="Nowell W R."/>
        </authorList>
    </citation>
    <scope>NUCLEOTIDE SEQUENCE</scope>
</reference>
<accession>A0A814FX65</accession>